<feature type="domain" description="OmpR/PhoB-type" evidence="4">
    <location>
        <begin position="672"/>
        <end position="776"/>
    </location>
</feature>
<dbReference type="SMART" id="SM01043">
    <property type="entry name" value="BTAD"/>
    <property type="match status" value="1"/>
</dbReference>
<sequence length="933" mass="99046">MGDGRLDLSAKFAPPAPAGLARSRLLDLAAHRVVLVLAPAGHGKTTLLGQIASRFAGTVVWYRIDAADRDPQQLAGRIGRALGRVGLAGAECRSFEDVAAALDAAGRDMLLVFDDFHAVAGSVAEQGLVRMIALAPPTLRVVLGARRVVGLDVPALRVYGAVHVVDADDLRFRSWEVERLFREVYHQPLPPEDAATLSQRTAGWAAGLAMFHLLTEGRPPAQRRRALADLSRGSRLVRSYLVREVLGDLPAELREFLRRTSALGVLTGTLCDGLLDAVGSQAVLEELEQRRLFTTTPDDGHQFRYHQVLLDHLELELTEHLGPSATRDWYGRAAELLLDAGEVPAAFRAYVRAEDWAAVEQLLQRRGAEVVAGPLGSLEGMLPHGLVATDPWLLLARARRLAAQGALTEAVAAFRLAHAAAEDSQLATRCLEEARTAALWLPDADPVARTWAATIRAATQRSPRALLSTALDLPGAEGRLAAGIVALLAGDLGAAVVLLREAADHPDADVGVVAPAACVIRVVRLLSGGAVGVDDPGADLEALMLDAEVGGWPWLSRIGRALLAIDAPGSGPAVEPCDPWGTAVVSFVGGLGGRAAGPLRDAATRFTELGAPVPAQWAACLAAALSPATPVGYGTAVARARAMGLRDVPGVVEAWAAGTVTHAVPRPRVAAVPPDRVAPVTLHLLGRTEIAIDGEVVDLSTVRPRARSTLRLLALRAGNAVHRDVLVASLWPDVDEESALRSLQVAVSSLRNVLGGRTRGRPTLLARNGESYCLQLPPGSRSDVRDFDTRLTDARARRHDGDHVGERVALAAAVGHYGGDLLPEEGTAEWVVAERDRLRFAAAGAWGALGKRLGDDGEFPEAVDAVRAGLRLDAYSDDAWRLLIDLHTRAGNPAAAQAAALEHAQMLAELGVEPLEPADREYRESRESRTVPS</sequence>
<dbReference type="InterPro" id="IPR051677">
    <property type="entry name" value="AfsR-DnrI-RedD_regulator"/>
</dbReference>
<dbReference type="PANTHER" id="PTHR35807">
    <property type="entry name" value="TRANSCRIPTIONAL REGULATOR REDD-RELATED"/>
    <property type="match status" value="1"/>
</dbReference>
<dbReference type="SUPFAM" id="SSF48452">
    <property type="entry name" value="TPR-like"/>
    <property type="match status" value="1"/>
</dbReference>
<dbReference type="SUPFAM" id="SSF52540">
    <property type="entry name" value="P-loop containing nucleoside triphosphate hydrolases"/>
    <property type="match status" value="1"/>
</dbReference>
<evidence type="ECO:0000313" key="5">
    <source>
        <dbReference type="EMBL" id="MDT0348429.1"/>
    </source>
</evidence>
<evidence type="ECO:0000256" key="1">
    <source>
        <dbReference type="ARBA" id="ARBA00005820"/>
    </source>
</evidence>
<gene>
    <name evidence="5" type="ORF">RM445_02690</name>
</gene>
<dbReference type="InterPro" id="IPR059106">
    <property type="entry name" value="WHD_MalT"/>
</dbReference>
<dbReference type="RefSeq" id="WP_311554324.1">
    <property type="nucleotide sequence ID" value="NZ_JAVREJ010000001.1"/>
</dbReference>
<comment type="caution">
    <text evidence="5">The sequence shown here is derived from an EMBL/GenBank/DDBJ whole genome shotgun (WGS) entry which is preliminary data.</text>
</comment>
<dbReference type="Gene3D" id="3.40.50.300">
    <property type="entry name" value="P-loop containing nucleotide triphosphate hydrolases"/>
    <property type="match status" value="1"/>
</dbReference>
<dbReference type="Gene3D" id="1.25.40.10">
    <property type="entry name" value="Tetratricopeptide repeat domain"/>
    <property type="match status" value="1"/>
</dbReference>
<name>A0ABU2N6W5_9PSEU</name>
<protein>
    <submittedName>
        <fullName evidence="5">Winged helix-turn-helix domain-containing protein</fullName>
    </submittedName>
</protein>
<comment type="similarity">
    <text evidence="1">Belongs to the AfsR/DnrI/RedD regulatory family.</text>
</comment>
<dbReference type="InterPro" id="IPR016032">
    <property type="entry name" value="Sig_transdc_resp-reg_C-effctor"/>
</dbReference>
<dbReference type="InterPro" id="IPR036388">
    <property type="entry name" value="WH-like_DNA-bd_sf"/>
</dbReference>
<evidence type="ECO:0000256" key="2">
    <source>
        <dbReference type="ARBA" id="ARBA00023125"/>
    </source>
</evidence>
<dbReference type="InterPro" id="IPR011990">
    <property type="entry name" value="TPR-like_helical_dom_sf"/>
</dbReference>
<proteinExistence type="inferred from homology"/>
<evidence type="ECO:0000256" key="3">
    <source>
        <dbReference type="PROSITE-ProRule" id="PRU01091"/>
    </source>
</evidence>
<dbReference type="Pfam" id="PF25873">
    <property type="entry name" value="WHD_MalT"/>
    <property type="match status" value="1"/>
</dbReference>
<dbReference type="InterPro" id="IPR027417">
    <property type="entry name" value="P-loop_NTPase"/>
</dbReference>
<dbReference type="Proteomes" id="UP001183202">
    <property type="component" value="Unassembled WGS sequence"/>
</dbReference>
<feature type="DNA-binding region" description="OmpR/PhoB-type" evidence="3">
    <location>
        <begin position="672"/>
        <end position="776"/>
    </location>
</feature>
<dbReference type="SUPFAM" id="SSF46894">
    <property type="entry name" value="C-terminal effector domain of the bipartite response regulators"/>
    <property type="match status" value="1"/>
</dbReference>
<dbReference type="PROSITE" id="PS51755">
    <property type="entry name" value="OMPR_PHOB"/>
    <property type="match status" value="1"/>
</dbReference>
<accession>A0ABU2N6W5</accession>
<keyword evidence="6" id="KW-1185">Reference proteome</keyword>
<evidence type="ECO:0000259" key="4">
    <source>
        <dbReference type="PROSITE" id="PS51755"/>
    </source>
</evidence>
<dbReference type="InterPro" id="IPR001867">
    <property type="entry name" value="OmpR/PhoB-type_DNA-bd"/>
</dbReference>
<dbReference type="InterPro" id="IPR005158">
    <property type="entry name" value="BTAD"/>
</dbReference>
<dbReference type="Gene3D" id="1.10.10.10">
    <property type="entry name" value="Winged helix-like DNA-binding domain superfamily/Winged helix DNA-binding domain"/>
    <property type="match status" value="1"/>
</dbReference>
<dbReference type="EMBL" id="JAVREJ010000001">
    <property type="protein sequence ID" value="MDT0348429.1"/>
    <property type="molecule type" value="Genomic_DNA"/>
</dbReference>
<reference evidence="6" key="1">
    <citation type="submission" date="2023-07" db="EMBL/GenBank/DDBJ databases">
        <title>30 novel species of actinomycetes from the DSMZ collection.</title>
        <authorList>
            <person name="Nouioui I."/>
        </authorList>
    </citation>
    <scope>NUCLEOTIDE SEQUENCE [LARGE SCALE GENOMIC DNA]</scope>
    <source>
        <strain evidence="6">DSM 45834</strain>
    </source>
</reference>
<keyword evidence="2 3" id="KW-0238">DNA-binding</keyword>
<organism evidence="5 6">
    <name type="scientific">Pseudonocardia charpentierae</name>
    <dbReference type="NCBI Taxonomy" id="3075545"/>
    <lineage>
        <taxon>Bacteria</taxon>
        <taxon>Bacillati</taxon>
        <taxon>Actinomycetota</taxon>
        <taxon>Actinomycetes</taxon>
        <taxon>Pseudonocardiales</taxon>
        <taxon>Pseudonocardiaceae</taxon>
        <taxon>Pseudonocardia</taxon>
    </lineage>
</organism>
<evidence type="ECO:0000313" key="6">
    <source>
        <dbReference type="Proteomes" id="UP001183202"/>
    </source>
</evidence>
<dbReference type="Pfam" id="PF00486">
    <property type="entry name" value="Trans_reg_C"/>
    <property type="match status" value="1"/>
</dbReference>
<dbReference type="PANTHER" id="PTHR35807:SF2">
    <property type="entry name" value="TRANSCRIPTIONAL ACTIVATOR DOMAIN"/>
    <property type="match status" value="1"/>
</dbReference>
<dbReference type="SMART" id="SM00862">
    <property type="entry name" value="Trans_reg_C"/>
    <property type="match status" value="1"/>
</dbReference>
<dbReference type="Pfam" id="PF03704">
    <property type="entry name" value="BTAD"/>
    <property type="match status" value="1"/>
</dbReference>